<dbReference type="EMBL" id="JBBNAG010000001">
    <property type="protein sequence ID" value="KAK9166128.1"/>
    <property type="molecule type" value="Genomic_DNA"/>
</dbReference>
<protein>
    <submittedName>
        <fullName evidence="1">Uncharacterized protein</fullName>
    </submittedName>
</protein>
<accession>A0AAP0L944</accession>
<sequence>MIVRLQVRGLRALMSCIHRTTKKLQEILRLLRAHVTPSSSAALVGPAVVEETHVLAEIVLPTHETLHEEMLSALTDTGVE</sequence>
<comment type="caution">
    <text evidence="1">The sequence shown here is derived from an EMBL/GenBank/DDBJ whole genome shotgun (WGS) entry which is preliminary data.</text>
</comment>
<keyword evidence="2" id="KW-1185">Reference proteome</keyword>
<gene>
    <name evidence="1" type="ORF">Scep_001319</name>
</gene>
<evidence type="ECO:0000313" key="1">
    <source>
        <dbReference type="EMBL" id="KAK9166128.1"/>
    </source>
</evidence>
<reference evidence="1 2" key="1">
    <citation type="submission" date="2024-01" db="EMBL/GenBank/DDBJ databases">
        <title>Genome assemblies of Stephania.</title>
        <authorList>
            <person name="Yang L."/>
        </authorList>
    </citation>
    <scope>NUCLEOTIDE SEQUENCE [LARGE SCALE GENOMIC DNA]</scope>
    <source>
        <strain evidence="1">JXDWG</strain>
        <tissue evidence="1">Leaf</tissue>
    </source>
</reference>
<evidence type="ECO:0000313" key="2">
    <source>
        <dbReference type="Proteomes" id="UP001419268"/>
    </source>
</evidence>
<dbReference type="Proteomes" id="UP001419268">
    <property type="component" value="Unassembled WGS sequence"/>
</dbReference>
<dbReference type="AlphaFoldDB" id="A0AAP0L944"/>
<organism evidence="1 2">
    <name type="scientific">Stephania cephalantha</name>
    <dbReference type="NCBI Taxonomy" id="152367"/>
    <lineage>
        <taxon>Eukaryota</taxon>
        <taxon>Viridiplantae</taxon>
        <taxon>Streptophyta</taxon>
        <taxon>Embryophyta</taxon>
        <taxon>Tracheophyta</taxon>
        <taxon>Spermatophyta</taxon>
        <taxon>Magnoliopsida</taxon>
        <taxon>Ranunculales</taxon>
        <taxon>Menispermaceae</taxon>
        <taxon>Menispermoideae</taxon>
        <taxon>Cissampelideae</taxon>
        <taxon>Stephania</taxon>
    </lineage>
</organism>
<proteinExistence type="predicted"/>
<name>A0AAP0L944_9MAGN</name>